<sequence>AIFERGTGTIVLELVPPCQLLKGVSTALPLSSTAVPPARKSGDASLKFETAAPF</sequence>
<dbReference type="EMBL" id="JXTB01000078">
    <property type="protein sequence ID" value="PON66600.1"/>
    <property type="molecule type" value="Genomic_DNA"/>
</dbReference>
<comment type="caution">
    <text evidence="1">The sequence shown here is derived from an EMBL/GenBank/DDBJ whole genome shotgun (WGS) entry which is preliminary data.</text>
</comment>
<keyword evidence="2" id="KW-1185">Reference proteome</keyword>
<evidence type="ECO:0000313" key="1">
    <source>
        <dbReference type="EMBL" id="PON66600.1"/>
    </source>
</evidence>
<dbReference type="Proteomes" id="UP000237105">
    <property type="component" value="Unassembled WGS sequence"/>
</dbReference>
<protein>
    <submittedName>
        <fullName evidence="1">Uncharacterized protein</fullName>
    </submittedName>
</protein>
<evidence type="ECO:0000313" key="2">
    <source>
        <dbReference type="Proteomes" id="UP000237105"/>
    </source>
</evidence>
<name>A0A2P5CZW8_PARAD</name>
<accession>A0A2P5CZW8</accession>
<reference evidence="2" key="1">
    <citation type="submission" date="2016-06" db="EMBL/GenBank/DDBJ databases">
        <title>Parallel loss of symbiosis genes in relatives of nitrogen-fixing non-legume Parasponia.</title>
        <authorList>
            <person name="Van Velzen R."/>
            <person name="Holmer R."/>
            <person name="Bu F."/>
            <person name="Rutten L."/>
            <person name="Van Zeijl A."/>
            <person name="Liu W."/>
            <person name="Santuari L."/>
            <person name="Cao Q."/>
            <person name="Sharma T."/>
            <person name="Shen D."/>
            <person name="Roswanjaya Y."/>
            <person name="Wardhani T."/>
            <person name="Kalhor M.S."/>
            <person name="Jansen J."/>
            <person name="Van den Hoogen J."/>
            <person name="Gungor B."/>
            <person name="Hartog M."/>
            <person name="Hontelez J."/>
            <person name="Verver J."/>
            <person name="Yang W.-C."/>
            <person name="Schijlen E."/>
            <person name="Repin R."/>
            <person name="Schilthuizen M."/>
            <person name="Schranz E."/>
            <person name="Heidstra R."/>
            <person name="Miyata K."/>
            <person name="Fedorova E."/>
            <person name="Kohlen W."/>
            <person name="Bisseling T."/>
            <person name="Smit S."/>
            <person name="Geurts R."/>
        </authorList>
    </citation>
    <scope>NUCLEOTIDE SEQUENCE [LARGE SCALE GENOMIC DNA]</scope>
    <source>
        <strain evidence="2">cv. WU1-14</strain>
    </source>
</reference>
<dbReference type="AlphaFoldDB" id="A0A2P5CZW8"/>
<gene>
    <name evidence="1" type="ORF">PanWU01x14_108420</name>
</gene>
<organism evidence="1 2">
    <name type="scientific">Parasponia andersonii</name>
    <name type="common">Sponia andersonii</name>
    <dbReference type="NCBI Taxonomy" id="3476"/>
    <lineage>
        <taxon>Eukaryota</taxon>
        <taxon>Viridiplantae</taxon>
        <taxon>Streptophyta</taxon>
        <taxon>Embryophyta</taxon>
        <taxon>Tracheophyta</taxon>
        <taxon>Spermatophyta</taxon>
        <taxon>Magnoliopsida</taxon>
        <taxon>eudicotyledons</taxon>
        <taxon>Gunneridae</taxon>
        <taxon>Pentapetalae</taxon>
        <taxon>rosids</taxon>
        <taxon>fabids</taxon>
        <taxon>Rosales</taxon>
        <taxon>Cannabaceae</taxon>
        <taxon>Parasponia</taxon>
    </lineage>
</organism>
<proteinExistence type="predicted"/>
<feature type="non-terminal residue" evidence="1">
    <location>
        <position position="1"/>
    </location>
</feature>